<reference evidence="1" key="1">
    <citation type="journal article" date="2023" name="G3 (Bethesda)">
        <title>A reference genome for the long-term kleptoplast-retaining sea slug Elysia crispata morphotype clarki.</title>
        <authorList>
            <person name="Eastman K.E."/>
            <person name="Pendleton A.L."/>
            <person name="Shaikh M.A."/>
            <person name="Suttiyut T."/>
            <person name="Ogas R."/>
            <person name="Tomko P."/>
            <person name="Gavelis G."/>
            <person name="Widhalm J.R."/>
            <person name="Wisecaver J.H."/>
        </authorList>
    </citation>
    <scope>NUCLEOTIDE SEQUENCE</scope>
    <source>
        <strain evidence="1">ECLA1</strain>
    </source>
</reference>
<dbReference type="EMBL" id="JAWDGP010001428">
    <property type="protein sequence ID" value="KAK3791855.1"/>
    <property type="molecule type" value="Genomic_DNA"/>
</dbReference>
<accession>A0AAE1APW0</accession>
<organism evidence="1 2">
    <name type="scientific">Elysia crispata</name>
    <name type="common">lettuce slug</name>
    <dbReference type="NCBI Taxonomy" id="231223"/>
    <lineage>
        <taxon>Eukaryota</taxon>
        <taxon>Metazoa</taxon>
        <taxon>Spiralia</taxon>
        <taxon>Lophotrochozoa</taxon>
        <taxon>Mollusca</taxon>
        <taxon>Gastropoda</taxon>
        <taxon>Heterobranchia</taxon>
        <taxon>Euthyneura</taxon>
        <taxon>Panpulmonata</taxon>
        <taxon>Sacoglossa</taxon>
        <taxon>Placobranchoidea</taxon>
        <taxon>Plakobranchidae</taxon>
        <taxon>Elysia</taxon>
    </lineage>
</organism>
<dbReference type="Proteomes" id="UP001283361">
    <property type="component" value="Unassembled WGS sequence"/>
</dbReference>
<proteinExistence type="predicted"/>
<gene>
    <name evidence="1" type="ORF">RRG08_026758</name>
</gene>
<name>A0AAE1APW0_9GAST</name>
<keyword evidence="2" id="KW-1185">Reference proteome</keyword>
<dbReference type="AlphaFoldDB" id="A0AAE1APW0"/>
<evidence type="ECO:0000313" key="1">
    <source>
        <dbReference type="EMBL" id="KAK3791855.1"/>
    </source>
</evidence>
<evidence type="ECO:0000313" key="2">
    <source>
        <dbReference type="Proteomes" id="UP001283361"/>
    </source>
</evidence>
<comment type="caution">
    <text evidence="1">The sequence shown here is derived from an EMBL/GenBank/DDBJ whole genome shotgun (WGS) entry which is preliminary data.</text>
</comment>
<protein>
    <submittedName>
        <fullName evidence="1">Uncharacterized protein</fullName>
    </submittedName>
</protein>
<sequence length="107" mass="12102">MGGSAKQGCSGVEKKRTKRIRIFWKDKVLLTPPVTSHFYCLYAQCFILTSRTANPGWDIVTEWPPLASLNASDIPVGYLNGHNLDRISSLRSRSHYNAMCGTEHYRN</sequence>